<name>A0A956NEY9_UNCEI</name>
<feature type="transmembrane region" description="Helical" evidence="1">
    <location>
        <begin position="7"/>
        <end position="29"/>
    </location>
</feature>
<dbReference type="EMBL" id="JAGQHS010000116">
    <property type="protein sequence ID" value="MCA9757734.1"/>
    <property type="molecule type" value="Genomic_DNA"/>
</dbReference>
<dbReference type="Gene3D" id="2.60.40.10">
    <property type="entry name" value="Immunoglobulins"/>
    <property type="match status" value="2"/>
</dbReference>
<proteinExistence type="predicted"/>
<dbReference type="Proteomes" id="UP000739538">
    <property type="component" value="Unassembled WGS sequence"/>
</dbReference>
<organism evidence="3 4">
    <name type="scientific">Eiseniibacteriota bacterium</name>
    <dbReference type="NCBI Taxonomy" id="2212470"/>
    <lineage>
        <taxon>Bacteria</taxon>
        <taxon>Candidatus Eiseniibacteriota</taxon>
    </lineage>
</organism>
<comment type="caution">
    <text evidence="3">The sequence shown here is derived from an EMBL/GenBank/DDBJ whole genome shotgun (WGS) entry which is preliminary data.</text>
</comment>
<reference evidence="3" key="2">
    <citation type="journal article" date="2021" name="Microbiome">
        <title>Successional dynamics and alternative stable states in a saline activated sludge microbial community over 9 years.</title>
        <authorList>
            <person name="Wang Y."/>
            <person name="Ye J."/>
            <person name="Ju F."/>
            <person name="Liu L."/>
            <person name="Boyd J.A."/>
            <person name="Deng Y."/>
            <person name="Parks D.H."/>
            <person name="Jiang X."/>
            <person name="Yin X."/>
            <person name="Woodcroft B.J."/>
            <person name="Tyson G.W."/>
            <person name="Hugenholtz P."/>
            <person name="Polz M.F."/>
            <person name="Zhang T."/>
        </authorList>
    </citation>
    <scope>NUCLEOTIDE SEQUENCE</scope>
    <source>
        <strain evidence="3">HKST-UBA02</strain>
    </source>
</reference>
<evidence type="ECO:0000313" key="3">
    <source>
        <dbReference type="EMBL" id="MCA9757734.1"/>
    </source>
</evidence>
<dbReference type="SMART" id="SM00060">
    <property type="entry name" value="FN3"/>
    <property type="match status" value="2"/>
</dbReference>
<dbReference type="InterPro" id="IPR011042">
    <property type="entry name" value="6-blade_b-propeller_TolB-like"/>
</dbReference>
<dbReference type="InterPro" id="IPR036116">
    <property type="entry name" value="FN3_sf"/>
</dbReference>
<keyword evidence="1" id="KW-1133">Transmembrane helix</keyword>
<dbReference type="AlphaFoldDB" id="A0A956NEY9"/>
<reference evidence="3" key="1">
    <citation type="submission" date="2020-04" db="EMBL/GenBank/DDBJ databases">
        <authorList>
            <person name="Zhang T."/>
        </authorList>
    </citation>
    <scope>NUCLEOTIDE SEQUENCE</scope>
    <source>
        <strain evidence="3">HKST-UBA02</strain>
    </source>
</reference>
<sequence>MVHRSRLPFRVHTIAVGLVFLTVVVFLYACNDDSSTSPADVTAPAAPSDFVAESDGPAAVHFQWTSTGDNGREGRASGYEIRRSMAPLTDETWDSAVLTATGHCYLPGQSQECEATGLAAGSWNFALRIEDEAGNRSPLSDVALVDVTGLAPPAAITDLGGYADSSTVILGWSAPEVSEGAATVYDLRYSTVPFTEETWDEAWRVPNLPTPAAPGWPEEVRVRGLNYVTTYYFAVRSAAAPPSWSAISNLAEVRTSRWVRWVVDGEDKASIDGFSWHPNGLDLVYSRAPYDDPLRSRLVLQRALGGERTYLTSSLPGAFRPSISPNGRYVAFVQRTTPSPTSTEFTNYALAMMELRAGAEIQIVPFRHAVDPVKPAWSPSGYDLACVTSGGGSLYVVSRFNGDSRLIYTAPDRDHIHGVSWAPGDQIAVAVDEKIVLVPPEGGEPTTLVVAEESSTYVYGPQWRNGGRYLSFGEGWNHVEESTRVRTVDATGRDVDTWIPTSRGASAHAFSPDGTMYGYVDGGLVDWLRVTGPVEPLE</sequence>
<evidence type="ECO:0000259" key="2">
    <source>
        <dbReference type="PROSITE" id="PS50853"/>
    </source>
</evidence>
<evidence type="ECO:0000256" key="1">
    <source>
        <dbReference type="SAM" id="Phobius"/>
    </source>
</evidence>
<keyword evidence="1" id="KW-0812">Transmembrane</keyword>
<dbReference type="PROSITE" id="PS50853">
    <property type="entry name" value="FN3"/>
    <property type="match status" value="1"/>
</dbReference>
<accession>A0A956NEY9</accession>
<dbReference type="CDD" id="cd00063">
    <property type="entry name" value="FN3"/>
    <property type="match status" value="1"/>
</dbReference>
<dbReference type="SUPFAM" id="SSF69322">
    <property type="entry name" value="Tricorn protease domain 2"/>
    <property type="match status" value="1"/>
</dbReference>
<keyword evidence="1" id="KW-0472">Membrane</keyword>
<evidence type="ECO:0000313" key="4">
    <source>
        <dbReference type="Proteomes" id="UP000739538"/>
    </source>
</evidence>
<dbReference type="InterPro" id="IPR013783">
    <property type="entry name" value="Ig-like_fold"/>
</dbReference>
<dbReference type="PROSITE" id="PS51257">
    <property type="entry name" value="PROKAR_LIPOPROTEIN"/>
    <property type="match status" value="1"/>
</dbReference>
<gene>
    <name evidence="3" type="ORF">KDA27_18175</name>
</gene>
<dbReference type="InterPro" id="IPR003961">
    <property type="entry name" value="FN3_dom"/>
</dbReference>
<dbReference type="Gene3D" id="2.120.10.30">
    <property type="entry name" value="TolB, C-terminal domain"/>
    <property type="match status" value="2"/>
</dbReference>
<dbReference type="SUPFAM" id="SSF49265">
    <property type="entry name" value="Fibronectin type III"/>
    <property type="match status" value="1"/>
</dbReference>
<feature type="domain" description="Fibronectin type-III" evidence="2">
    <location>
        <begin position="152"/>
        <end position="258"/>
    </location>
</feature>
<protein>
    <recommendedName>
        <fullName evidence="2">Fibronectin type-III domain-containing protein</fullName>
    </recommendedName>
</protein>